<evidence type="ECO:0000256" key="1">
    <source>
        <dbReference type="SAM" id="Phobius"/>
    </source>
</evidence>
<evidence type="ECO:0000313" key="3">
    <source>
        <dbReference type="Proteomes" id="UP001157439"/>
    </source>
</evidence>
<proteinExistence type="predicted"/>
<reference evidence="2 3" key="1">
    <citation type="journal article" date="2014" name="Int. J. Syst. Evol. Microbiol.">
        <title>Complete genome sequence of Corynebacterium casei LMG S-19264T (=DSM 44701T), isolated from a smear-ripened cheese.</title>
        <authorList>
            <consortium name="US DOE Joint Genome Institute (JGI-PGF)"/>
            <person name="Walter F."/>
            <person name="Albersmeier A."/>
            <person name="Kalinowski J."/>
            <person name="Ruckert C."/>
        </authorList>
    </citation>
    <scope>NUCLEOTIDE SEQUENCE [LARGE SCALE GENOMIC DNA]</scope>
    <source>
        <strain evidence="2 3">NBRC 112785</strain>
    </source>
</reference>
<dbReference type="RefSeq" id="WP_095499878.1">
    <property type="nucleotide sequence ID" value="NZ_BSPO01000002.1"/>
</dbReference>
<gene>
    <name evidence="2" type="ORF">GCM10007894_12140</name>
</gene>
<protein>
    <submittedName>
        <fullName evidence="2">Uncharacterized protein</fullName>
    </submittedName>
</protein>
<keyword evidence="1" id="KW-0812">Transmembrane</keyword>
<keyword evidence="3" id="KW-1185">Reference proteome</keyword>
<evidence type="ECO:0000313" key="2">
    <source>
        <dbReference type="EMBL" id="GLS83237.1"/>
    </source>
</evidence>
<name>A0AA37WWA5_9GAMM</name>
<sequence>MALPKECGNWLSESIDSVTYLYSTIREDNQFVAFAVVFMFILLLFHAVSAFKNNAVTSKLVGSLKSGKNDV</sequence>
<comment type="caution">
    <text evidence="2">The sequence shown here is derived from an EMBL/GenBank/DDBJ whole genome shotgun (WGS) entry which is preliminary data.</text>
</comment>
<dbReference type="AlphaFoldDB" id="A0AA37WWA5"/>
<keyword evidence="1" id="KW-1133">Transmembrane helix</keyword>
<feature type="transmembrane region" description="Helical" evidence="1">
    <location>
        <begin position="31"/>
        <end position="51"/>
    </location>
</feature>
<dbReference type="EMBL" id="BSPO01000002">
    <property type="protein sequence ID" value="GLS83237.1"/>
    <property type="molecule type" value="Genomic_DNA"/>
</dbReference>
<dbReference type="Proteomes" id="UP001157439">
    <property type="component" value="Unassembled WGS sequence"/>
</dbReference>
<keyword evidence="1" id="KW-0472">Membrane</keyword>
<organism evidence="2 3">
    <name type="scientific">Paraferrimonas haliotis</name>
    <dbReference type="NCBI Taxonomy" id="2013866"/>
    <lineage>
        <taxon>Bacteria</taxon>
        <taxon>Pseudomonadati</taxon>
        <taxon>Pseudomonadota</taxon>
        <taxon>Gammaproteobacteria</taxon>
        <taxon>Alteromonadales</taxon>
        <taxon>Ferrimonadaceae</taxon>
        <taxon>Paraferrimonas</taxon>
    </lineage>
</organism>
<accession>A0AA37WWA5</accession>